<keyword evidence="7" id="KW-1185">Reference proteome</keyword>
<comment type="catalytic activity">
    <reaction evidence="5">
        <text>glucuronate acceptor + UDP-alpha-D-glucuronate = acceptor beta-D-glucuronoside + UDP + H(+)</text>
        <dbReference type="Rhea" id="RHEA:21032"/>
        <dbReference type="ChEBI" id="CHEBI:15378"/>
        <dbReference type="ChEBI" id="CHEBI:58052"/>
        <dbReference type="ChEBI" id="CHEBI:58223"/>
        <dbReference type="ChEBI" id="CHEBI:132367"/>
        <dbReference type="ChEBI" id="CHEBI:132368"/>
        <dbReference type="EC" id="2.4.1.17"/>
    </reaction>
</comment>
<dbReference type="PROSITE" id="PS00375">
    <property type="entry name" value="UDPGT"/>
    <property type="match status" value="1"/>
</dbReference>
<accession>A0A8J2P1I3</accession>
<dbReference type="InterPro" id="IPR035595">
    <property type="entry name" value="UDP_glycos_trans_CS"/>
</dbReference>
<dbReference type="Pfam" id="PF00201">
    <property type="entry name" value="UDPGT"/>
    <property type="match status" value="1"/>
</dbReference>
<gene>
    <name evidence="6" type="ORF">AFUS01_LOCUS16400</name>
</gene>
<evidence type="ECO:0000313" key="6">
    <source>
        <dbReference type="EMBL" id="CAG7727564.1"/>
    </source>
</evidence>
<evidence type="ECO:0000256" key="2">
    <source>
        <dbReference type="ARBA" id="ARBA00022676"/>
    </source>
</evidence>
<comment type="caution">
    <text evidence="6">The sequence shown here is derived from an EMBL/GenBank/DDBJ whole genome shotgun (WGS) entry which is preliminary data.</text>
</comment>
<dbReference type="InterPro" id="IPR002213">
    <property type="entry name" value="UDP_glucos_trans"/>
</dbReference>
<dbReference type="GO" id="GO:0015020">
    <property type="term" value="F:glucuronosyltransferase activity"/>
    <property type="evidence" value="ECO:0007669"/>
    <property type="project" value="UniProtKB-EC"/>
</dbReference>
<evidence type="ECO:0000256" key="3">
    <source>
        <dbReference type="ARBA" id="ARBA00022679"/>
    </source>
</evidence>
<evidence type="ECO:0000256" key="4">
    <source>
        <dbReference type="RuleBase" id="RU003718"/>
    </source>
</evidence>
<dbReference type="PANTHER" id="PTHR48043:SF145">
    <property type="entry name" value="FI06409P-RELATED"/>
    <property type="match status" value="1"/>
</dbReference>
<dbReference type="InterPro" id="IPR050271">
    <property type="entry name" value="UDP-glycosyltransferase"/>
</dbReference>
<proteinExistence type="inferred from homology"/>
<comment type="similarity">
    <text evidence="1 4">Belongs to the UDP-glycosyltransferase family.</text>
</comment>
<dbReference type="FunFam" id="3.40.50.2000:FF:000021">
    <property type="entry name" value="UDP-glucuronosyltransferase"/>
    <property type="match status" value="1"/>
</dbReference>
<comment type="subcellular location">
    <subcellularLocation>
        <location evidence="5">Membrane</location>
        <topology evidence="5">Single-pass membrane protein</topology>
    </subcellularLocation>
</comment>
<keyword evidence="3 4" id="KW-0808">Transferase</keyword>
<name>A0A8J2P1I3_9HEXA</name>
<evidence type="ECO:0000313" key="7">
    <source>
        <dbReference type="Proteomes" id="UP000708208"/>
    </source>
</evidence>
<dbReference type="Proteomes" id="UP000708208">
    <property type="component" value="Unassembled WGS sequence"/>
</dbReference>
<dbReference type="EC" id="2.4.1.17" evidence="5"/>
<evidence type="ECO:0000256" key="1">
    <source>
        <dbReference type="ARBA" id="ARBA00009995"/>
    </source>
</evidence>
<dbReference type="OrthoDB" id="5835829at2759"/>
<reference evidence="6" key="1">
    <citation type="submission" date="2021-06" db="EMBL/GenBank/DDBJ databases">
        <authorList>
            <person name="Hodson N. C."/>
            <person name="Mongue J. A."/>
            <person name="Jaron S. K."/>
        </authorList>
    </citation>
    <scope>NUCLEOTIDE SEQUENCE</scope>
</reference>
<evidence type="ECO:0000256" key="5">
    <source>
        <dbReference type="RuleBase" id="RU362059"/>
    </source>
</evidence>
<dbReference type="GO" id="GO:0016020">
    <property type="term" value="C:membrane"/>
    <property type="evidence" value="ECO:0007669"/>
    <property type="project" value="UniProtKB-SubCell"/>
</dbReference>
<dbReference type="PANTHER" id="PTHR48043">
    <property type="entry name" value="EG:EG0003.4 PROTEIN-RELATED"/>
    <property type="match status" value="1"/>
</dbReference>
<keyword evidence="2 4" id="KW-0328">Glycosyltransferase</keyword>
<dbReference type="AlphaFoldDB" id="A0A8J2P1I3"/>
<organism evidence="6 7">
    <name type="scientific">Allacma fusca</name>
    <dbReference type="NCBI Taxonomy" id="39272"/>
    <lineage>
        <taxon>Eukaryota</taxon>
        <taxon>Metazoa</taxon>
        <taxon>Ecdysozoa</taxon>
        <taxon>Arthropoda</taxon>
        <taxon>Hexapoda</taxon>
        <taxon>Collembola</taxon>
        <taxon>Symphypleona</taxon>
        <taxon>Sminthuridae</taxon>
        <taxon>Allacma</taxon>
    </lineage>
</organism>
<protein>
    <recommendedName>
        <fullName evidence="5">UDP-glucuronosyltransferase</fullName>
        <ecNumber evidence="5">2.4.1.17</ecNumber>
    </recommendedName>
</protein>
<dbReference type="EMBL" id="CAJVCH010150413">
    <property type="protein sequence ID" value="CAG7727564.1"/>
    <property type="molecule type" value="Genomic_DNA"/>
</dbReference>
<dbReference type="CDD" id="cd03784">
    <property type="entry name" value="GT1_Gtf-like"/>
    <property type="match status" value="1"/>
</dbReference>
<sequence length="416" mass="47719">MKTLLNSIVKPQDAHPKVREIVPKSLEKFVQQFTGGGLLEARFTIGSEKLWFTLVGASVSAYTSLLEDEEFLGWYETSEFDLVFIDSFFSEFAYAIAYKNRATFAFISTTAPYSWQYDALGIPVEHSWLPDMQWHYPEDMSLYYRIMNTYRTLEWLFFRWYSYYPQLEKLFKDRLGLKDMPGFLEFEKNASLVLANTHYAEEYGRSLPPFVIPVGGMHCFESKDSTPKDLEMFMNNSGSTGFILVSFGSAAQITGMRDSLKAIFFESMRKANTNFLIKWDDEIPSTMPPNVYTASWLPQQNILAHPNIKGFITHGGLLGIHEAICSGVPLIVAPVFAEQEYNGNRIHSRRRGIKIELTTLTQEELDNAIANLLTDPSYKKNMEEASRLFLDRPQKPLDAAVWWTEFILRHGPLSLS</sequence>